<reference evidence="2 3" key="1">
    <citation type="submission" date="2021-10" db="EMBL/GenBank/DDBJ databases">
        <title>Anaerobic single-cell dispensing facilitates the cultivation of human gut bacteria.</title>
        <authorList>
            <person name="Afrizal A."/>
        </authorList>
    </citation>
    <scope>NUCLEOTIDE SEQUENCE [LARGE SCALE GENOMIC DNA]</scope>
    <source>
        <strain evidence="2 3">CLA-AA-H212</strain>
    </source>
</reference>
<dbReference type="EMBL" id="JAJEQT010000013">
    <property type="protein sequence ID" value="MCC2219974.1"/>
    <property type="molecule type" value="Genomic_DNA"/>
</dbReference>
<keyword evidence="3" id="KW-1185">Reference proteome</keyword>
<organism evidence="2 3">
    <name type="scientific">Coprococcus hominis</name>
    <name type="common">ex Arizal et al. 2022</name>
    <dbReference type="NCBI Taxonomy" id="2881262"/>
    <lineage>
        <taxon>Bacteria</taxon>
        <taxon>Bacillati</taxon>
        <taxon>Bacillota</taxon>
        <taxon>Clostridia</taxon>
        <taxon>Lachnospirales</taxon>
        <taxon>Lachnospiraceae</taxon>
        <taxon>Coprococcus</taxon>
    </lineage>
</organism>
<proteinExistence type="predicted"/>
<dbReference type="RefSeq" id="WP_118545217.1">
    <property type="nucleotide sequence ID" value="NZ_JAJEQT010000013.1"/>
</dbReference>
<evidence type="ECO:0008006" key="4">
    <source>
        <dbReference type="Google" id="ProtNLM"/>
    </source>
</evidence>
<dbReference type="Proteomes" id="UP001198495">
    <property type="component" value="Unassembled WGS sequence"/>
</dbReference>
<gene>
    <name evidence="2" type="ORF">LKD28_13250</name>
</gene>
<evidence type="ECO:0000256" key="1">
    <source>
        <dbReference type="SAM" id="Phobius"/>
    </source>
</evidence>
<protein>
    <recommendedName>
        <fullName evidence="4">DUF5626 domain-containing protein</fullName>
    </recommendedName>
</protein>
<evidence type="ECO:0000313" key="3">
    <source>
        <dbReference type="Proteomes" id="UP001198495"/>
    </source>
</evidence>
<keyword evidence="1" id="KW-0812">Transmembrane</keyword>
<keyword evidence="1" id="KW-1133">Transmembrane helix</keyword>
<accession>A0ABS8FVM4</accession>
<sequence>MIKKRKWLYFVFGILMLMVMPGFEDNKIQAQTSVGELLIAENKLEGGVTERIYVITNDEISENTRSVSARKATKKYTYEVNGEDCLIIYVYANFSYGHSDGRARISSSSYSISKIDSHIEVSNISQQNYAGTDPKTVLSFTLKDKHYTPILVQAKKITLSCKNNGDYY</sequence>
<evidence type="ECO:0000313" key="2">
    <source>
        <dbReference type="EMBL" id="MCC2219974.1"/>
    </source>
</evidence>
<keyword evidence="1" id="KW-0472">Membrane</keyword>
<feature type="transmembrane region" description="Helical" evidence="1">
    <location>
        <begin position="7"/>
        <end position="23"/>
    </location>
</feature>
<comment type="caution">
    <text evidence="2">The sequence shown here is derived from an EMBL/GenBank/DDBJ whole genome shotgun (WGS) entry which is preliminary data.</text>
</comment>
<name>A0ABS8FVM4_9FIRM</name>